<reference evidence="2 3" key="1">
    <citation type="journal article" date="2022" name="Microbiol. Resour. Announc.">
        <title>Complete Genome Sequence of the Hyperthermophilic and Acidophilic Archaeon Saccharolobus caldissimus Strain HS-3T.</title>
        <authorList>
            <person name="Sakai H.D."/>
            <person name="Kurosawa N."/>
        </authorList>
    </citation>
    <scope>NUCLEOTIDE SEQUENCE [LARGE SCALE GENOMIC DNA]</scope>
    <source>
        <strain evidence="2 3">JCM32116</strain>
    </source>
</reference>
<evidence type="ECO:0000259" key="1">
    <source>
        <dbReference type="SMART" id="SM00933"/>
    </source>
</evidence>
<dbReference type="SMART" id="SM00933">
    <property type="entry name" value="NurA"/>
    <property type="match status" value="1"/>
</dbReference>
<proteinExistence type="predicted"/>
<evidence type="ECO:0000313" key="3">
    <source>
        <dbReference type="Proteomes" id="UP001319921"/>
    </source>
</evidence>
<keyword evidence="3" id="KW-1185">Reference proteome</keyword>
<accession>A0AAQ4CP12</accession>
<name>A0AAQ4CP12_9CREN</name>
<organism evidence="2 3">
    <name type="scientific">Saccharolobus caldissimus</name>
    <dbReference type="NCBI Taxonomy" id="1702097"/>
    <lineage>
        <taxon>Archaea</taxon>
        <taxon>Thermoproteota</taxon>
        <taxon>Thermoprotei</taxon>
        <taxon>Sulfolobales</taxon>
        <taxon>Sulfolobaceae</taxon>
        <taxon>Saccharolobus</taxon>
    </lineage>
</organism>
<dbReference type="EMBL" id="AP025226">
    <property type="protein sequence ID" value="BDB97543.1"/>
    <property type="molecule type" value="Genomic_DNA"/>
</dbReference>
<dbReference type="Proteomes" id="UP001319921">
    <property type="component" value="Chromosome"/>
</dbReference>
<protein>
    <recommendedName>
        <fullName evidence="1">NurA domain-containing protein</fullName>
    </recommendedName>
</protein>
<dbReference type="AlphaFoldDB" id="A0AAQ4CP12"/>
<gene>
    <name evidence="2" type="ORF">SACC_05600</name>
</gene>
<dbReference type="Pfam" id="PF09376">
    <property type="entry name" value="NurA"/>
    <property type="match status" value="1"/>
</dbReference>
<evidence type="ECO:0000313" key="2">
    <source>
        <dbReference type="EMBL" id="BDB97543.1"/>
    </source>
</evidence>
<dbReference type="InterPro" id="IPR018977">
    <property type="entry name" value="NurA_domain"/>
</dbReference>
<feature type="domain" description="NurA" evidence="1">
    <location>
        <begin position="13"/>
        <end position="198"/>
    </location>
</feature>
<dbReference type="KEGG" id="scas:SACC_05600"/>
<sequence length="235" mass="27594">MKTEKNYFLNDDITFVAIDGTFSEVTTDEGKISYIVVGMVSGKLFKNLKYVINNVKVKDEVCNCNGESRMRELEYQFWNNENVDIVFFDRKLSYDRSLGIPIPSNAIGIVKDFDASIRMQLNKIPYPPWLKIETKGKEMLSGYYKLFSASWVFYFESYIFTEEPLILLSILYSLGSEPIPEALGYNYPLFLADKLVKYYRNKMDNFLKTIQIGGNIRYREFRSWMEKLRNDAKYI</sequence>